<keyword evidence="1" id="KW-0472">Membrane</keyword>
<evidence type="ECO:0000256" key="1">
    <source>
        <dbReference type="SAM" id="Phobius"/>
    </source>
</evidence>
<keyword evidence="3" id="KW-1185">Reference proteome</keyword>
<evidence type="ECO:0000313" key="3">
    <source>
        <dbReference type="Proteomes" id="UP000326268"/>
    </source>
</evidence>
<dbReference type="OrthoDB" id="262547at2759"/>
<gene>
    <name evidence="2" type="ORF">BDV27DRAFT_147000</name>
</gene>
<dbReference type="PANTHER" id="PTHR34144">
    <property type="entry name" value="CHROMOSOME 8, WHOLE GENOME SHOTGUN SEQUENCE"/>
    <property type="match status" value="1"/>
</dbReference>
<sequence>MASAPKHYYYYVYVFVWTIVSLSIVTWMLYPIYTRLLAHYLSLRAKLLNSDRPGRGNPRNEKVFMAATLYDPSGELFINLLGEDNAFLSLYENDSDGKVALQALEKRVACTKSILYGGHVICITPPPKLPFRVPRLATGLLNPLEKTTIHYDKNLYLNDVAFNPIDALELLFSTNVDDTVIAQYRAACAVDFINPFKFYDTYASRDSEGCSMGLPFLPWFSGSDSGQSGKDVLNGRDTVLVRSCWGGMVAFEAQSFRGGTGQKTEIAGTRLPARFRALQDINLPTLSWLWTTRRFERLSSIIHNIGNHLIGLPWYNPHREEVPGQNVEDTVFVTYDKGSGSFQTVERIARYDGFCGRQGLQVITPCREEGQKGWQTIPMPTLALA</sequence>
<dbReference type="InterPro" id="IPR021047">
    <property type="entry name" value="Mannosyltransferase_CMT1"/>
</dbReference>
<name>A0A5N6ZXV7_9EURO</name>
<keyword evidence="2" id="KW-0328">Glycosyltransferase</keyword>
<keyword evidence="1" id="KW-0812">Transmembrane</keyword>
<accession>A0A5N6ZXV7</accession>
<dbReference type="GO" id="GO:0016757">
    <property type="term" value="F:glycosyltransferase activity"/>
    <property type="evidence" value="ECO:0007669"/>
    <property type="project" value="UniProtKB-KW"/>
</dbReference>
<protein>
    <submittedName>
        <fullName evidence="2">Cryptococcal mannosyltransferase 1-domain-containing protein</fullName>
    </submittedName>
</protein>
<evidence type="ECO:0000313" key="2">
    <source>
        <dbReference type="EMBL" id="KAE8362441.1"/>
    </source>
</evidence>
<dbReference type="Proteomes" id="UP000326268">
    <property type="component" value="Unassembled WGS sequence"/>
</dbReference>
<dbReference type="RefSeq" id="XP_031925522.1">
    <property type="nucleotide sequence ID" value="XM_032070676.1"/>
</dbReference>
<dbReference type="PANTHER" id="PTHR34144:SF8">
    <property type="entry name" value="GLYCOSYLTRANSFERASE FAMILY 69 PROTEIN"/>
    <property type="match status" value="1"/>
</dbReference>
<feature type="transmembrane region" description="Helical" evidence="1">
    <location>
        <begin position="12"/>
        <end position="33"/>
    </location>
</feature>
<dbReference type="Pfam" id="PF11735">
    <property type="entry name" value="CAP59_mtransfer"/>
    <property type="match status" value="1"/>
</dbReference>
<keyword evidence="2" id="KW-0808">Transferase</keyword>
<dbReference type="AlphaFoldDB" id="A0A5N6ZXV7"/>
<organism evidence="2 3">
    <name type="scientific">Aspergillus caelatus</name>
    <dbReference type="NCBI Taxonomy" id="61420"/>
    <lineage>
        <taxon>Eukaryota</taxon>
        <taxon>Fungi</taxon>
        <taxon>Dikarya</taxon>
        <taxon>Ascomycota</taxon>
        <taxon>Pezizomycotina</taxon>
        <taxon>Eurotiomycetes</taxon>
        <taxon>Eurotiomycetidae</taxon>
        <taxon>Eurotiales</taxon>
        <taxon>Aspergillaceae</taxon>
        <taxon>Aspergillus</taxon>
        <taxon>Aspergillus subgen. Circumdati</taxon>
    </lineage>
</organism>
<proteinExistence type="predicted"/>
<keyword evidence="1" id="KW-1133">Transmembrane helix</keyword>
<dbReference type="EMBL" id="ML737704">
    <property type="protein sequence ID" value="KAE8362441.1"/>
    <property type="molecule type" value="Genomic_DNA"/>
</dbReference>
<reference evidence="2 3" key="1">
    <citation type="submission" date="2019-04" db="EMBL/GenBank/DDBJ databases">
        <title>Friends and foes A comparative genomics studyof 23 Aspergillus species from section Flavi.</title>
        <authorList>
            <consortium name="DOE Joint Genome Institute"/>
            <person name="Kjaerbolling I."/>
            <person name="Vesth T."/>
            <person name="Frisvad J.C."/>
            <person name="Nybo J.L."/>
            <person name="Theobald S."/>
            <person name="Kildgaard S."/>
            <person name="Isbrandt T."/>
            <person name="Kuo A."/>
            <person name="Sato A."/>
            <person name="Lyhne E.K."/>
            <person name="Kogle M.E."/>
            <person name="Wiebenga A."/>
            <person name="Kun R.S."/>
            <person name="Lubbers R.J."/>
            <person name="Makela M.R."/>
            <person name="Barry K."/>
            <person name="Chovatia M."/>
            <person name="Clum A."/>
            <person name="Daum C."/>
            <person name="Haridas S."/>
            <person name="He G."/>
            <person name="LaButti K."/>
            <person name="Lipzen A."/>
            <person name="Mondo S."/>
            <person name="Riley R."/>
            <person name="Salamov A."/>
            <person name="Simmons B.A."/>
            <person name="Magnuson J.K."/>
            <person name="Henrissat B."/>
            <person name="Mortensen U.H."/>
            <person name="Larsen T.O."/>
            <person name="Devries R.P."/>
            <person name="Grigoriev I.V."/>
            <person name="Machida M."/>
            <person name="Baker S.E."/>
            <person name="Andersen M.R."/>
        </authorList>
    </citation>
    <scope>NUCLEOTIDE SEQUENCE [LARGE SCALE GENOMIC DNA]</scope>
    <source>
        <strain evidence="2 3">CBS 763.97</strain>
    </source>
</reference>
<dbReference type="GeneID" id="43655122"/>